<dbReference type="Proteomes" id="UP000438773">
    <property type="component" value="Unassembled WGS sequence"/>
</dbReference>
<dbReference type="Proteomes" id="UP000462376">
    <property type="component" value="Unassembled WGS sequence"/>
</dbReference>
<dbReference type="AlphaFoldDB" id="A0A139JUC2"/>
<protein>
    <submittedName>
        <fullName evidence="5">Uncharacterized protein</fullName>
    </submittedName>
</protein>
<dbReference type="EMBL" id="WCUP01000018">
    <property type="protein sequence ID" value="KAB4104050.1"/>
    <property type="molecule type" value="Genomic_DNA"/>
</dbReference>
<dbReference type="Proteomes" id="UP000434462">
    <property type="component" value="Unassembled WGS sequence"/>
</dbReference>
<accession>A0A139JUC2</accession>
<evidence type="ECO:0000313" key="4">
    <source>
        <dbReference type="EMBL" id="KAB4124767.1"/>
    </source>
</evidence>
<evidence type="ECO:0000313" key="11">
    <source>
        <dbReference type="Proteomes" id="UP000441711"/>
    </source>
</evidence>
<gene>
    <name evidence="6" type="ORF">DW216_05230</name>
    <name evidence="5" type="ORF">GAP47_08865</name>
    <name evidence="1" type="ORF">GAQ56_11705</name>
    <name evidence="2" type="ORF">GAQ70_19660</name>
    <name evidence="3" type="ORF">GAQ72_09875</name>
    <name evidence="4" type="ORF">GAQ75_09225</name>
</gene>
<reference evidence="6 7" key="1">
    <citation type="submission" date="2018-08" db="EMBL/GenBank/DDBJ databases">
        <title>A genome reference for cultivated species of the human gut microbiota.</title>
        <authorList>
            <person name="Zou Y."/>
            <person name="Xue W."/>
            <person name="Luo G."/>
        </authorList>
    </citation>
    <scope>NUCLEOTIDE SEQUENCE [LARGE SCALE GENOMIC DNA]</scope>
    <source>
        <strain evidence="6 7">AM18-14LB</strain>
    </source>
</reference>
<dbReference type="EMBL" id="WCUR01000027">
    <property type="protein sequence ID" value="KAB4116544.1"/>
    <property type="molecule type" value="Genomic_DNA"/>
</dbReference>
<evidence type="ECO:0000313" key="5">
    <source>
        <dbReference type="EMBL" id="KAB4237380.1"/>
    </source>
</evidence>
<dbReference type="EMBL" id="WCTL01000006">
    <property type="protein sequence ID" value="KAB4237380.1"/>
    <property type="molecule type" value="Genomic_DNA"/>
</dbReference>
<comment type="caution">
    <text evidence="5">The sequence shown here is derived from an EMBL/GenBank/DDBJ whole genome shotgun (WGS) entry which is preliminary data.</text>
</comment>
<name>A0A139JUC2_BACUN</name>
<evidence type="ECO:0000313" key="1">
    <source>
        <dbReference type="EMBL" id="KAB4091836.1"/>
    </source>
</evidence>
<proteinExistence type="predicted"/>
<reference evidence="8 9" key="2">
    <citation type="journal article" date="2019" name="Nat. Med.">
        <title>A library of human gut bacterial isolates paired with longitudinal multiomics data enables mechanistic microbiome research.</title>
        <authorList>
            <person name="Poyet M."/>
            <person name="Groussin M."/>
            <person name="Gibbons S.M."/>
            <person name="Avila-Pacheco J."/>
            <person name="Jiang X."/>
            <person name="Kearney S.M."/>
            <person name="Perrotta A.R."/>
            <person name="Berdy B."/>
            <person name="Zhao S."/>
            <person name="Lieberman T.D."/>
            <person name="Swanson P.K."/>
            <person name="Smith M."/>
            <person name="Roesemann S."/>
            <person name="Alexander J.E."/>
            <person name="Rich S.A."/>
            <person name="Livny J."/>
            <person name="Vlamakis H."/>
            <person name="Clish C."/>
            <person name="Bullock K."/>
            <person name="Deik A."/>
            <person name="Scott J."/>
            <person name="Pierce K.A."/>
            <person name="Xavier R.J."/>
            <person name="Alm E.J."/>
        </authorList>
    </citation>
    <scope>NUCLEOTIDE SEQUENCE [LARGE SCALE GENOMIC DNA]</scope>
    <source>
        <strain evidence="2 11">BIOML-A36</strain>
        <strain evidence="4 10">BIOML-A37</strain>
        <strain evidence="3 9">BIOML-A38</strain>
        <strain evidence="1 8">BIOML-A42</strain>
        <strain evidence="5 12">BIOML-A5</strain>
    </source>
</reference>
<evidence type="ECO:0000313" key="9">
    <source>
        <dbReference type="Proteomes" id="UP000434462"/>
    </source>
</evidence>
<dbReference type="EMBL" id="WCUQ01000005">
    <property type="protein sequence ID" value="KAB4124767.1"/>
    <property type="molecule type" value="Genomic_DNA"/>
</dbReference>
<dbReference type="RefSeq" id="WP_081106207.1">
    <property type="nucleotide sequence ID" value="NZ_BAABYI010000001.1"/>
</dbReference>
<dbReference type="EMBL" id="QRJL01000002">
    <property type="protein sequence ID" value="RHH33558.1"/>
    <property type="molecule type" value="Genomic_DNA"/>
</dbReference>
<organism evidence="5 12">
    <name type="scientific">Bacteroides uniformis</name>
    <dbReference type="NCBI Taxonomy" id="820"/>
    <lineage>
        <taxon>Bacteria</taxon>
        <taxon>Pseudomonadati</taxon>
        <taxon>Bacteroidota</taxon>
        <taxon>Bacteroidia</taxon>
        <taxon>Bacteroidales</taxon>
        <taxon>Bacteroidaceae</taxon>
        <taxon>Bacteroides</taxon>
    </lineage>
</organism>
<evidence type="ECO:0000313" key="10">
    <source>
        <dbReference type="Proteomes" id="UP000438773"/>
    </source>
</evidence>
<sequence length="132" mass="14494">MKELRYILAVLFSSLIIISGVGISVVQYCCAVCETTQSCCTSGCSKCHHAHRGSQKTCKDTGCTAVYYKVDFVKHAHESVSFVPFLILFCEQLPLFDHSLPQVACTPRVVSGAPPYVVGSRHYLALYSTLLI</sequence>
<dbReference type="EMBL" id="WCUV01000007">
    <property type="protein sequence ID" value="KAB4091836.1"/>
    <property type="molecule type" value="Genomic_DNA"/>
</dbReference>
<evidence type="ECO:0000313" key="7">
    <source>
        <dbReference type="Proteomes" id="UP000283766"/>
    </source>
</evidence>
<evidence type="ECO:0000313" key="12">
    <source>
        <dbReference type="Proteomes" id="UP000462376"/>
    </source>
</evidence>
<evidence type="ECO:0000313" key="2">
    <source>
        <dbReference type="EMBL" id="KAB4104050.1"/>
    </source>
</evidence>
<dbReference type="Proteomes" id="UP000441711">
    <property type="component" value="Unassembled WGS sequence"/>
</dbReference>
<evidence type="ECO:0000313" key="3">
    <source>
        <dbReference type="EMBL" id="KAB4116544.1"/>
    </source>
</evidence>
<dbReference type="Proteomes" id="UP000283766">
    <property type="component" value="Unassembled WGS sequence"/>
</dbReference>
<evidence type="ECO:0000313" key="6">
    <source>
        <dbReference type="EMBL" id="RHH33558.1"/>
    </source>
</evidence>
<dbReference type="Proteomes" id="UP000432488">
    <property type="component" value="Unassembled WGS sequence"/>
</dbReference>
<evidence type="ECO:0000313" key="8">
    <source>
        <dbReference type="Proteomes" id="UP000432488"/>
    </source>
</evidence>